<evidence type="ECO:0000259" key="4">
    <source>
        <dbReference type="Pfam" id="PF12000"/>
    </source>
</evidence>
<dbReference type="STRING" id="586239.AD943_12725"/>
<name>A0A4Y3M726_9PROT</name>
<dbReference type="InterPro" id="IPR022623">
    <property type="entry name" value="Glyco_trans_4"/>
</dbReference>
<feature type="domain" description="Glycosyl transferase family 4" evidence="4">
    <location>
        <begin position="41"/>
        <end position="206"/>
    </location>
</feature>
<evidence type="ECO:0000313" key="6">
    <source>
        <dbReference type="Proteomes" id="UP000320772"/>
    </source>
</evidence>
<sequence length="426" mass="48223">MRELEAAEASSRSGDDVRYLFVHQNFPGQFLHFVRHLQAQDHEIVFISEANNGHIPGVRRAIYRVPRLPSTETHAHLREFEYGLLRAEAVATAARTLKGLGYEPDIIIGHHGWGELLNLGDVFPNCPILGYFEFFYHADRNDVGFDPEFPPSPELAAAVRVKNAINLQALCLANGYGQSPTRFQLGTYPGWAQEKISLLREGVNLELCSPDPQARRRNLAIKDVRITPKMPLVTYVARDLEPYRGFHVVMRALPRILSERKDAHVILVGGDKVSYGTLPLGGGSWREIMLRELGDKLDLDRIHFVGKVEYDDFRALLRRSDAHLYLTYPFVASWSLREAMATGCPIIGSDTAPVREFITNDVTGRLVPFLEPEKIAEATLTMLDDRKTARRLGQEARRYAEAELCLNDYLKNYDELVARIMKTHSS</sequence>
<dbReference type="PANTHER" id="PTHR12526:SF510">
    <property type="entry name" value="D-INOSITOL 3-PHOSPHATE GLYCOSYLTRANSFERASE"/>
    <property type="match status" value="1"/>
</dbReference>
<evidence type="ECO:0000256" key="2">
    <source>
        <dbReference type="ARBA" id="ARBA00022679"/>
    </source>
</evidence>
<accession>A0A4Y3M726</accession>
<dbReference type="AlphaFoldDB" id="A0A4Y3M726"/>
<reference evidence="5 6" key="1">
    <citation type="submission" date="2019-06" db="EMBL/GenBank/DDBJ databases">
        <title>Whole genome shotgun sequence of Gluconobacter roseus NBRC 3990.</title>
        <authorList>
            <person name="Hosoyama A."/>
            <person name="Uohara A."/>
            <person name="Ohji S."/>
            <person name="Ichikawa N."/>
        </authorList>
    </citation>
    <scope>NUCLEOTIDE SEQUENCE [LARGE SCALE GENOMIC DNA]</scope>
    <source>
        <strain evidence="5 6">NBRC 3990</strain>
    </source>
</reference>
<feature type="domain" description="Glycosyl transferase family 1" evidence="3">
    <location>
        <begin position="225"/>
        <end position="398"/>
    </location>
</feature>
<dbReference type="EMBL" id="BJLY01000003">
    <property type="protein sequence ID" value="GEB04385.1"/>
    <property type="molecule type" value="Genomic_DNA"/>
</dbReference>
<dbReference type="GO" id="GO:0016757">
    <property type="term" value="F:glycosyltransferase activity"/>
    <property type="evidence" value="ECO:0007669"/>
    <property type="project" value="UniProtKB-KW"/>
</dbReference>
<dbReference type="Proteomes" id="UP000320772">
    <property type="component" value="Unassembled WGS sequence"/>
</dbReference>
<evidence type="ECO:0000259" key="3">
    <source>
        <dbReference type="Pfam" id="PF00534"/>
    </source>
</evidence>
<dbReference type="PANTHER" id="PTHR12526">
    <property type="entry name" value="GLYCOSYLTRANSFERASE"/>
    <property type="match status" value="1"/>
</dbReference>
<evidence type="ECO:0000313" key="5">
    <source>
        <dbReference type="EMBL" id="GEB04385.1"/>
    </source>
</evidence>
<protein>
    <submittedName>
        <fullName evidence="5">Glycosyl transferase family 1</fullName>
    </submittedName>
</protein>
<keyword evidence="2 5" id="KW-0808">Transferase</keyword>
<proteinExistence type="predicted"/>
<keyword evidence="6" id="KW-1185">Reference proteome</keyword>
<gene>
    <name evidence="5" type="ORF">GRO01_19610</name>
</gene>
<dbReference type="InterPro" id="IPR001296">
    <property type="entry name" value="Glyco_trans_1"/>
</dbReference>
<dbReference type="Pfam" id="PF00534">
    <property type="entry name" value="Glycos_transf_1"/>
    <property type="match status" value="1"/>
</dbReference>
<evidence type="ECO:0000256" key="1">
    <source>
        <dbReference type="ARBA" id="ARBA00022676"/>
    </source>
</evidence>
<dbReference type="CDD" id="cd03818">
    <property type="entry name" value="GT4_ExpC-like"/>
    <property type="match status" value="1"/>
</dbReference>
<dbReference type="SUPFAM" id="SSF53756">
    <property type="entry name" value="UDP-Glycosyltransferase/glycogen phosphorylase"/>
    <property type="match status" value="1"/>
</dbReference>
<dbReference type="Pfam" id="PF12000">
    <property type="entry name" value="Glyco_trans_4_3"/>
    <property type="match status" value="1"/>
</dbReference>
<keyword evidence="1" id="KW-0328">Glycosyltransferase</keyword>
<dbReference type="Gene3D" id="3.40.50.2000">
    <property type="entry name" value="Glycogen Phosphorylase B"/>
    <property type="match status" value="2"/>
</dbReference>
<comment type="caution">
    <text evidence="5">The sequence shown here is derived from an EMBL/GenBank/DDBJ whole genome shotgun (WGS) entry which is preliminary data.</text>
</comment>
<organism evidence="5 6">
    <name type="scientific">Gluconobacter roseus NBRC 3990</name>
    <dbReference type="NCBI Taxonomy" id="1307950"/>
    <lineage>
        <taxon>Bacteria</taxon>
        <taxon>Pseudomonadati</taxon>
        <taxon>Pseudomonadota</taxon>
        <taxon>Alphaproteobacteria</taxon>
        <taxon>Acetobacterales</taxon>
        <taxon>Acetobacteraceae</taxon>
        <taxon>Gluconobacter</taxon>
    </lineage>
</organism>